<dbReference type="Proteomes" id="UP001258017">
    <property type="component" value="Unassembled WGS sequence"/>
</dbReference>
<dbReference type="EMBL" id="JAIFRP010004405">
    <property type="protein sequence ID" value="KAK2576596.1"/>
    <property type="molecule type" value="Genomic_DNA"/>
</dbReference>
<dbReference type="GO" id="GO:0005615">
    <property type="term" value="C:extracellular space"/>
    <property type="evidence" value="ECO:0007669"/>
    <property type="project" value="TreeGrafter"/>
</dbReference>
<dbReference type="PANTHER" id="PTHR11008:SF15">
    <property type="entry name" value="CIRCADIAN CLOCK-CONTROLLED PROTEIN"/>
    <property type="match status" value="1"/>
</dbReference>
<keyword evidence="2" id="KW-1185">Reference proteome</keyword>
<dbReference type="InterPro" id="IPR038606">
    <property type="entry name" value="To_sf"/>
</dbReference>
<dbReference type="InterPro" id="IPR010562">
    <property type="entry name" value="Haemolymph_juvenile_hormone-bd"/>
</dbReference>
<dbReference type="AlphaFoldDB" id="A0AAD9RBH4"/>
<name>A0AAD9RBH4_9HYME</name>
<proteinExistence type="predicted"/>
<comment type="caution">
    <text evidence="1">The sequence shown here is derived from an EMBL/GenBank/DDBJ whole genome shotgun (WGS) entry which is preliminary data.</text>
</comment>
<reference evidence="1" key="1">
    <citation type="submission" date="2021-08" db="EMBL/GenBank/DDBJ databases">
        <authorList>
            <person name="Misof B."/>
            <person name="Oliver O."/>
            <person name="Podsiadlowski L."/>
            <person name="Donath A."/>
            <person name="Peters R."/>
            <person name="Mayer C."/>
            <person name="Rust J."/>
            <person name="Gunkel S."/>
            <person name="Lesny P."/>
            <person name="Martin S."/>
            <person name="Oeyen J.P."/>
            <person name="Petersen M."/>
            <person name="Panagiotis P."/>
            <person name="Wilbrandt J."/>
            <person name="Tanja T."/>
        </authorList>
    </citation>
    <scope>NUCLEOTIDE SEQUENCE</scope>
    <source>
        <strain evidence="1">GBR_01_08_01A</strain>
        <tissue evidence="1">Thorax + abdomen</tissue>
    </source>
</reference>
<gene>
    <name evidence="1" type="ORF">KPH14_005266</name>
</gene>
<dbReference type="PANTHER" id="PTHR11008">
    <property type="entry name" value="PROTEIN TAKEOUT-LIKE PROTEIN"/>
    <property type="match status" value="1"/>
</dbReference>
<dbReference type="Pfam" id="PF06585">
    <property type="entry name" value="JHBP"/>
    <property type="match status" value="1"/>
</dbReference>
<accession>A0AAD9RBH4</accession>
<organism evidence="1 2">
    <name type="scientific">Odynerus spinipes</name>
    <dbReference type="NCBI Taxonomy" id="1348599"/>
    <lineage>
        <taxon>Eukaryota</taxon>
        <taxon>Metazoa</taxon>
        <taxon>Ecdysozoa</taxon>
        <taxon>Arthropoda</taxon>
        <taxon>Hexapoda</taxon>
        <taxon>Insecta</taxon>
        <taxon>Pterygota</taxon>
        <taxon>Neoptera</taxon>
        <taxon>Endopterygota</taxon>
        <taxon>Hymenoptera</taxon>
        <taxon>Apocrita</taxon>
        <taxon>Aculeata</taxon>
        <taxon>Vespoidea</taxon>
        <taxon>Vespidae</taxon>
        <taxon>Eumeninae</taxon>
        <taxon>Odynerus</taxon>
    </lineage>
</organism>
<protein>
    <submittedName>
        <fullName evidence="1">Uncharacterized protein</fullName>
    </submittedName>
</protein>
<evidence type="ECO:0000313" key="1">
    <source>
        <dbReference type="EMBL" id="KAK2576596.1"/>
    </source>
</evidence>
<evidence type="ECO:0000313" key="2">
    <source>
        <dbReference type="Proteomes" id="UP001258017"/>
    </source>
</evidence>
<reference evidence="1" key="2">
    <citation type="journal article" date="2023" name="Commun. Biol.">
        <title>Intrasexual cuticular hydrocarbon dimorphism in a wasp sheds light on hydrocarbon biosynthesis genes in Hymenoptera.</title>
        <authorList>
            <person name="Moris V.C."/>
            <person name="Podsiadlowski L."/>
            <person name="Martin S."/>
            <person name="Oeyen J.P."/>
            <person name="Donath A."/>
            <person name="Petersen M."/>
            <person name="Wilbrandt J."/>
            <person name="Misof B."/>
            <person name="Liedtke D."/>
            <person name="Thamm M."/>
            <person name="Scheiner R."/>
            <person name="Schmitt T."/>
            <person name="Niehuis O."/>
        </authorList>
    </citation>
    <scope>NUCLEOTIDE SEQUENCE</scope>
    <source>
        <strain evidence="1">GBR_01_08_01A</strain>
    </source>
</reference>
<dbReference type="Gene3D" id="3.15.10.30">
    <property type="entry name" value="Haemolymph juvenile hormone binding protein"/>
    <property type="match status" value="1"/>
</dbReference>
<sequence length="147" mass="16728">MSTGLVYEEFAVVYTQSFPEKVLFGDYEFKGVFFGSSVRRKGKFTLTLYDLIQTTTITKAPGQKMKVSVHVQTIRDLKLHITNLLFGQQVFEGVLDRIINGAWQPGFAITRGLINELVSTAFTEIFGKAFKNFPFEKIIKSKPVRYT</sequence>